<sequence>MGQIYSSYIETETQKNTFRFSSIEDIETRSRFAGLLVEYQKNQKPKCSFKCTQANVGYNVEMDSTLQLVLSPDLIDAPINLSHICFKQLEPDITFNKVLNKIEMNNVEGKAFAEFNKHFHPFYAKLMERGFKTLDKVNPRHLYQWNYYSPKNQYWPFPLENNYKEQVDQFINSDGIIVYKTGNPLYYDPNSNDFKELLDTRDNNSLQIHYFYRLFKEIDSSYWYGLSNGRRKFFYDKFVTKELIKPLNNISSSNSSSSSSSSSQVLSQEDQIKALFA</sequence>
<keyword evidence="2" id="KW-1185">Reference proteome</keyword>
<evidence type="ECO:0000313" key="1">
    <source>
        <dbReference type="EMBL" id="MBF5060143.1"/>
    </source>
</evidence>
<comment type="caution">
    <text evidence="1">The sequence shown here is derived from an EMBL/GenBank/DDBJ whole genome shotgun (WGS) entry which is preliminary data.</text>
</comment>
<proteinExistence type="predicted"/>
<evidence type="ECO:0000313" key="2">
    <source>
        <dbReference type="Proteomes" id="UP001194714"/>
    </source>
</evidence>
<reference evidence="1 2" key="1">
    <citation type="submission" date="2020-01" db="EMBL/GenBank/DDBJ databases">
        <title>Draft genome sequence of Cand. Neptunochlamydia vexilliferae K9.</title>
        <authorList>
            <person name="Schulz F."/>
            <person name="Koestlbacher S."/>
            <person name="Wascher F."/>
            <person name="Pizzetti I."/>
            <person name="Horn M."/>
        </authorList>
    </citation>
    <scope>NUCLEOTIDE SEQUENCE [LARGE SCALE GENOMIC DNA]</scope>
    <source>
        <strain evidence="1 2">K9</strain>
    </source>
</reference>
<dbReference type="EMBL" id="JAAEJV010000080">
    <property type="protein sequence ID" value="MBF5060143.1"/>
    <property type="molecule type" value="Genomic_DNA"/>
</dbReference>
<name>A0ABS0B170_9BACT</name>
<dbReference type="Proteomes" id="UP001194714">
    <property type="component" value="Unassembled WGS sequence"/>
</dbReference>
<dbReference type="RefSeq" id="WP_194848471.1">
    <property type="nucleotide sequence ID" value="NZ_JAAEJV010000080.1"/>
</dbReference>
<evidence type="ECO:0008006" key="3">
    <source>
        <dbReference type="Google" id="ProtNLM"/>
    </source>
</evidence>
<accession>A0ABS0B170</accession>
<gene>
    <name evidence="1" type="ORF">NEPTK9_001673</name>
</gene>
<organism evidence="1 2">
    <name type="scientific">Candidatus Neptunichlamydia vexilliferae</name>
    <dbReference type="NCBI Taxonomy" id="1651774"/>
    <lineage>
        <taxon>Bacteria</taxon>
        <taxon>Pseudomonadati</taxon>
        <taxon>Chlamydiota</taxon>
        <taxon>Chlamydiia</taxon>
        <taxon>Parachlamydiales</taxon>
        <taxon>Simkaniaceae</taxon>
        <taxon>Candidatus Neptunichlamydia</taxon>
    </lineage>
</organism>
<protein>
    <recommendedName>
        <fullName evidence="3">Site-specific DNA-methyltransferase (adenine-specific)</fullName>
    </recommendedName>
</protein>